<sequence>MTTTSSNLTVNKLPLAAQDTIAIASFSKPVPSTPTYGFTGFIPDPMGKKKNKTIILHSLTMFWSFSFDDDDSTLSIFV</sequence>
<organism evidence="1 2">
    <name type="scientific">Rhododendron simsii</name>
    <name type="common">Sims's rhododendron</name>
    <dbReference type="NCBI Taxonomy" id="118357"/>
    <lineage>
        <taxon>Eukaryota</taxon>
        <taxon>Viridiplantae</taxon>
        <taxon>Streptophyta</taxon>
        <taxon>Embryophyta</taxon>
        <taxon>Tracheophyta</taxon>
        <taxon>Spermatophyta</taxon>
        <taxon>Magnoliopsida</taxon>
        <taxon>eudicotyledons</taxon>
        <taxon>Gunneridae</taxon>
        <taxon>Pentapetalae</taxon>
        <taxon>asterids</taxon>
        <taxon>Ericales</taxon>
        <taxon>Ericaceae</taxon>
        <taxon>Ericoideae</taxon>
        <taxon>Rhodoreae</taxon>
        <taxon>Rhododendron</taxon>
    </lineage>
</organism>
<accession>A0A834LS84</accession>
<dbReference type="Proteomes" id="UP000626092">
    <property type="component" value="Unassembled WGS sequence"/>
</dbReference>
<evidence type="ECO:0000313" key="2">
    <source>
        <dbReference type="Proteomes" id="UP000626092"/>
    </source>
</evidence>
<keyword evidence="2" id="KW-1185">Reference proteome</keyword>
<proteinExistence type="predicted"/>
<evidence type="ECO:0000313" key="1">
    <source>
        <dbReference type="EMBL" id="KAF7145963.1"/>
    </source>
</evidence>
<dbReference type="AlphaFoldDB" id="A0A834LS84"/>
<comment type="caution">
    <text evidence="1">The sequence shown here is derived from an EMBL/GenBank/DDBJ whole genome shotgun (WGS) entry which is preliminary data.</text>
</comment>
<gene>
    <name evidence="1" type="ORF">RHSIM_Rhsim04G0005100</name>
</gene>
<name>A0A834LS84_RHOSS</name>
<dbReference type="EMBL" id="WJXA01000004">
    <property type="protein sequence ID" value="KAF7145963.1"/>
    <property type="molecule type" value="Genomic_DNA"/>
</dbReference>
<protein>
    <submittedName>
        <fullName evidence="1">Uncharacterized protein</fullName>
    </submittedName>
</protein>
<reference evidence="1" key="1">
    <citation type="submission" date="2019-11" db="EMBL/GenBank/DDBJ databases">
        <authorList>
            <person name="Liu Y."/>
            <person name="Hou J."/>
            <person name="Li T.-Q."/>
            <person name="Guan C.-H."/>
            <person name="Wu X."/>
            <person name="Wu H.-Z."/>
            <person name="Ling F."/>
            <person name="Zhang R."/>
            <person name="Shi X.-G."/>
            <person name="Ren J.-P."/>
            <person name="Chen E.-F."/>
            <person name="Sun J.-M."/>
        </authorList>
    </citation>
    <scope>NUCLEOTIDE SEQUENCE</scope>
    <source>
        <strain evidence="1">Adult_tree_wgs_1</strain>
        <tissue evidence="1">Leaves</tissue>
    </source>
</reference>